<protein>
    <recommendedName>
        <fullName evidence="1">Calcineurin-like phosphoesterase domain-containing protein</fullName>
    </recommendedName>
</protein>
<evidence type="ECO:0000313" key="2">
    <source>
        <dbReference type="EMBL" id="OFW57892.1"/>
    </source>
</evidence>
<dbReference type="PANTHER" id="PTHR43143:SF1">
    <property type="entry name" value="SERINE_THREONINE-PROTEIN PHOSPHATASE CPPED1"/>
    <property type="match status" value="1"/>
</dbReference>
<name>A0A1F2WM40_9ACTN</name>
<dbReference type="GO" id="GO:0016787">
    <property type="term" value="F:hydrolase activity"/>
    <property type="evidence" value="ECO:0007669"/>
    <property type="project" value="InterPro"/>
</dbReference>
<dbReference type="Pfam" id="PF00149">
    <property type="entry name" value="Metallophos"/>
    <property type="match status" value="1"/>
</dbReference>
<dbReference type="STRING" id="1797197.A2Y75_11675"/>
<dbReference type="SUPFAM" id="SSF56300">
    <property type="entry name" value="Metallo-dependent phosphatases"/>
    <property type="match status" value="1"/>
</dbReference>
<dbReference type="InterPro" id="IPR004843">
    <property type="entry name" value="Calcineurin-like_PHP"/>
</dbReference>
<accession>A0A1F2WM40</accession>
<proteinExistence type="predicted"/>
<dbReference type="InterPro" id="IPR029052">
    <property type="entry name" value="Metallo-depent_PP-like"/>
</dbReference>
<reference evidence="2 3" key="1">
    <citation type="journal article" date="2016" name="Nat. Commun.">
        <title>Thousands of microbial genomes shed light on interconnected biogeochemical processes in an aquifer system.</title>
        <authorList>
            <person name="Anantharaman K."/>
            <person name="Brown C.T."/>
            <person name="Hug L.A."/>
            <person name="Sharon I."/>
            <person name="Castelle C.J."/>
            <person name="Probst A.J."/>
            <person name="Thomas B.C."/>
            <person name="Singh A."/>
            <person name="Wilkins M.J."/>
            <person name="Karaoz U."/>
            <person name="Brodie E.L."/>
            <person name="Williams K.H."/>
            <person name="Hubbard S.S."/>
            <person name="Banfield J.F."/>
        </authorList>
    </citation>
    <scope>NUCLEOTIDE SEQUENCE [LARGE SCALE GENOMIC DNA]</scope>
</reference>
<comment type="caution">
    <text evidence="2">The sequence shown here is derived from an EMBL/GenBank/DDBJ whole genome shotgun (WGS) entry which is preliminary data.</text>
</comment>
<dbReference type="Gene3D" id="3.60.21.10">
    <property type="match status" value="2"/>
</dbReference>
<dbReference type="InterPro" id="IPR051918">
    <property type="entry name" value="STPP_CPPED1"/>
</dbReference>
<dbReference type="Proteomes" id="UP000177876">
    <property type="component" value="Unassembled WGS sequence"/>
</dbReference>
<gene>
    <name evidence="2" type="ORF">A2Y75_11675</name>
</gene>
<organism evidence="2 3">
    <name type="scientific">Candidatus Solincola sediminis</name>
    <dbReference type="NCBI Taxonomy" id="1797199"/>
    <lineage>
        <taxon>Bacteria</taxon>
        <taxon>Bacillati</taxon>
        <taxon>Actinomycetota</taxon>
        <taxon>Candidatus Geothermincolia</taxon>
        <taxon>Candidatus Geothermincolales</taxon>
        <taxon>Candidatus Geothermincolaceae</taxon>
        <taxon>Candidatus Solincola</taxon>
    </lineage>
</organism>
<dbReference type="AlphaFoldDB" id="A0A1F2WM40"/>
<dbReference type="EMBL" id="MELK01000029">
    <property type="protein sequence ID" value="OFW57892.1"/>
    <property type="molecule type" value="Genomic_DNA"/>
</dbReference>
<dbReference type="PANTHER" id="PTHR43143">
    <property type="entry name" value="METALLOPHOSPHOESTERASE, CALCINEURIN SUPERFAMILY"/>
    <property type="match status" value="1"/>
</dbReference>
<evidence type="ECO:0000313" key="3">
    <source>
        <dbReference type="Proteomes" id="UP000177876"/>
    </source>
</evidence>
<sequence>MAARRLLILIVTLAMAASVLFLPGCGKQAGKAELSDKTSEDVARKIEYLIYPTLGYPQIVAAGDEFIFEFDFTRDDPGDIQPETVESWRASIASSNGESPFRGDLEITTAEKGNSTHWPDGSGREVYEVYRVTAKIPDGTPSDLYDLEVFARVQGDEIGDSQPNSLSITSQFKEDYKVVQLTDIHVFDIEYATSCAHDRSLHDAVYLRKAIEQINLIHPDFVTITGDSIYGQRYMPEDWPPDGERTGSSEYEYEYLWAYNALSALDVPCFMVMGNHDSYNDTVKDGFQWWTETYGPLFYSFDYGNDHYTMINTMDWSEYDRTLERGQFYTFARTLQPHKWLGQLRSGGDEFGVPQAPPAEVYADQLAWIRDDLESNRQAGLRILCCHHDPAQVGSWDDADYGGYRIGGRGQGRLAIQRLCAEFDVNMVLSGHEHHDLVSEIPWSDGAGSTIYTNTTALEPRCDVTSEFPGYRIVQVAGDRIVSYNYQPPKWSYPYYKGVTVGQAQDMNALYDPAIAVVFSNGGDWSSRQDEVSCMVDNSLNSEFREARLEFFMPALPDDSNYQVSGTSGMRVLQVPAQDGWLNIYVEFTLPALGTTQVVVRPG</sequence>
<evidence type="ECO:0000259" key="1">
    <source>
        <dbReference type="Pfam" id="PF00149"/>
    </source>
</evidence>
<feature type="domain" description="Calcineurin-like phosphoesterase" evidence="1">
    <location>
        <begin position="177"/>
        <end position="435"/>
    </location>
</feature>